<name>A0A9E6RH62_9HYPH</name>
<accession>A0A9E6RH62</accession>
<proteinExistence type="predicted"/>
<evidence type="ECO:0008006" key="5">
    <source>
        <dbReference type="Google" id="ProtNLM"/>
    </source>
</evidence>
<feature type="region of interest" description="Disordered" evidence="1">
    <location>
        <begin position="176"/>
        <end position="218"/>
    </location>
</feature>
<feature type="chain" id="PRO_5039690322" description="LTXXQ motif family protein" evidence="2">
    <location>
        <begin position="24"/>
        <end position="218"/>
    </location>
</feature>
<dbReference type="AlphaFoldDB" id="A0A9E6RH62"/>
<evidence type="ECO:0000256" key="2">
    <source>
        <dbReference type="SAM" id="SignalP"/>
    </source>
</evidence>
<gene>
    <name evidence="3" type="ORF">K6K41_04880</name>
</gene>
<evidence type="ECO:0000313" key="3">
    <source>
        <dbReference type="EMBL" id="QZO00952.1"/>
    </source>
</evidence>
<dbReference type="RefSeq" id="WP_261404167.1">
    <property type="nucleotide sequence ID" value="NZ_CP081869.1"/>
</dbReference>
<reference evidence="3" key="1">
    <citation type="submission" date="2021-08" db="EMBL/GenBank/DDBJ databases">
        <authorList>
            <person name="Zhang H."/>
            <person name="Xu M."/>
            <person name="Yu Z."/>
            <person name="Yang L."/>
            <person name="Cai Y."/>
        </authorList>
    </citation>
    <scope>NUCLEOTIDE SEQUENCE</scope>
    <source>
        <strain evidence="3">CHL1</strain>
    </source>
</reference>
<feature type="region of interest" description="Disordered" evidence="1">
    <location>
        <begin position="45"/>
        <end position="78"/>
    </location>
</feature>
<dbReference type="Proteomes" id="UP000825701">
    <property type="component" value="Chromosome"/>
</dbReference>
<protein>
    <recommendedName>
        <fullName evidence="5">LTXXQ motif family protein</fullName>
    </recommendedName>
</protein>
<evidence type="ECO:0000313" key="4">
    <source>
        <dbReference type="Proteomes" id="UP000825701"/>
    </source>
</evidence>
<dbReference type="KEGG" id="cmet:K6K41_04880"/>
<evidence type="ECO:0000256" key="1">
    <source>
        <dbReference type="SAM" id="MobiDB-lite"/>
    </source>
</evidence>
<organism evidence="3 4">
    <name type="scientific">Chenggangzhangella methanolivorans</name>
    <dbReference type="NCBI Taxonomy" id="1437009"/>
    <lineage>
        <taxon>Bacteria</taxon>
        <taxon>Pseudomonadati</taxon>
        <taxon>Pseudomonadota</taxon>
        <taxon>Alphaproteobacteria</taxon>
        <taxon>Hyphomicrobiales</taxon>
        <taxon>Methylopilaceae</taxon>
        <taxon>Chenggangzhangella</taxon>
    </lineage>
</organism>
<keyword evidence="2" id="KW-0732">Signal</keyword>
<keyword evidence="4" id="KW-1185">Reference proteome</keyword>
<sequence length="218" mass="22420">MKAFHLAFALGLGAMVAGSLAWAAPATATKDQDRAVTVLARADFDPAAGWPDRPPHPRGPKPFGPKGPHGWRGGPPPGPKFGPPLAAVLAAQETAIGIRSGQLDAWRDYSDALQAMLAPPKPPAKTDAPEAFSAEQAMADDAVARGRAAEKLKSAIEALKPKLTPEQLERAALVMGPDGFGRKGFGSEGFGGSKAPPSRPDEPSPGSSGMERGPAQPG</sequence>
<feature type="compositionally biased region" description="Gly residues" evidence="1">
    <location>
        <begin position="178"/>
        <end position="192"/>
    </location>
</feature>
<dbReference type="EMBL" id="CP081869">
    <property type="protein sequence ID" value="QZO00952.1"/>
    <property type="molecule type" value="Genomic_DNA"/>
</dbReference>
<feature type="signal peptide" evidence="2">
    <location>
        <begin position="1"/>
        <end position="23"/>
    </location>
</feature>